<proteinExistence type="predicted"/>
<evidence type="ECO:0000313" key="2">
    <source>
        <dbReference type="Proteomes" id="UP001196413"/>
    </source>
</evidence>
<accession>A0AAD5QTQ6</accession>
<gene>
    <name evidence="1" type="ORF">KIN20_024554</name>
</gene>
<keyword evidence="2" id="KW-1185">Reference proteome</keyword>
<reference evidence="1" key="1">
    <citation type="submission" date="2021-06" db="EMBL/GenBank/DDBJ databases">
        <title>Parelaphostrongylus tenuis whole genome reference sequence.</title>
        <authorList>
            <person name="Garwood T.J."/>
            <person name="Larsen P.A."/>
            <person name="Fountain-Jones N.M."/>
            <person name="Garbe J.R."/>
            <person name="Macchietto M.G."/>
            <person name="Kania S.A."/>
            <person name="Gerhold R.W."/>
            <person name="Richards J.E."/>
            <person name="Wolf T.M."/>
        </authorList>
    </citation>
    <scope>NUCLEOTIDE SEQUENCE</scope>
    <source>
        <strain evidence="1">MNPRO001-30</strain>
        <tissue evidence="1">Meninges</tissue>
    </source>
</reference>
<feature type="non-terminal residue" evidence="1">
    <location>
        <position position="101"/>
    </location>
</feature>
<dbReference type="Proteomes" id="UP001196413">
    <property type="component" value="Unassembled WGS sequence"/>
</dbReference>
<evidence type="ECO:0000313" key="1">
    <source>
        <dbReference type="EMBL" id="KAJ1364453.1"/>
    </source>
</evidence>
<protein>
    <submittedName>
        <fullName evidence="1">Uncharacterized protein</fullName>
    </submittedName>
</protein>
<dbReference type="EMBL" id="JAHQIW010004982">
    <property type="protein sequence ID" value="KAJ1364453.1"/>
    <property type="molecule type" value="Genomic_DNA"/>
</dbReference>
<name>A0AAD5QTQ6_PARTN</name>
<comment type="caution">
    <text evidence="1">The sequence shown here is derived from an EMBL/GenBank/DDBJ whole genome shotgun (WGS) entry which is preliminary data.</text>
</comment>
<sequence length="101" mass="10695">PGAAAQVAGIGRDAGAVRAFVMRTIMQAVFDVLEQQGRAAGLSDSIISSILNQLTVNITYSPLECKGIEVSPGPMVEIMDVKHHYGKLEQADVARRGEQSG</sequence>
<organism evidence="1 2">
    <name type="scientific">Parelaphostrongylus tenuis</name>
    <name type="common">Meningeal worm</name>
    <dbReference type="NCBI Taxonomy" id="148309"/>
    <lineage>
        <taxon>Eukaryota</taxon>
        <taxon>Metazoa</taxon>
        <taxon>Ecdysozoa</taxon>
        <taxon>Nematoda</taxon>
        <taxon>Chromadorea</taxon>
        <taxon>Rhabditida</taxon>
        <taxon>Rhabditina</taxon>
        <taxon>Rhabditomorpha</taxon>
        <taxon>Strongyloidea</taxon>
        <taxon>Metastrongylidae</taxon>
        <taxon>Parelaphostrongylus</taxon>
    </lineage>
</organism>
<dbReference type="AlphaFoldDB" id="A0AAD5QTQ6"/>